<dbReference type="InterPro" id="IPR029000">
    <property type="entry name" value="Cyclophilin-like_dom_sf"/>
</dbReference>
<feature type="domain" description="Cyclophilin-like" evidence="1">
    <location>
        <begin position="4"/>
        <end position="112"/>
    </location>
</feature>
<dbReference type="SUPFAM" id="SSF50891">
    <property type="entry name" value="Cyclophilin-like"/>
    <property type="match status" value="1"/>
</dbReference>
<name>A0A9D2KGX8_9FIRM</name>
<reference evidence="2" key="1">
    <citation type="journal article" date="2021" name="PeerJ">
        <title>Extensive microbial diversity within the chicken gut microbiome revealed by metagenomics and culture.</title>
        <authorList>
            <person name="Gilroy R."/>
            <person name="Ravi A."/>
            <person name="Getino M."/>
            <person name="Pursley I."/>
            <person name="Horton D.L."/>
            <person name="Alikhan N.F."/>
            <person name="Baker D."/>
            <person name="Gharbi K."/>
            <person name="Hall N."/>
            <person name="Watson M."/>
            <person name="Adriaenssens E.M."/>
            <person name="Foster-Nyarko E."/>
            <person name="Jarju S."/>
            <person name="Secka A."/>
            <person name="Antonio M."/>
            <person name="Oren A."/>
            <person name="Chaudhuri R.R."/>
            <person name="La Ragione R."/>
            <person name="Hildebrand F."/>
            <person name="Pallen M.J."/>
        </authorList>
    </citation>
    <scope>NUCLEOTIDE SEQUENCE</scope>
    <source>
        <strain evidence="2">CHK156-179</strain>
    </source>
</reference>
<dbReference type="Gene3D" id="2.40.100.20">
    <property type="match status" value="1"/>
</dbReference>
<accession>A0A9D2KGX8</accession>
<gene>
    <name evidence="2" type="ORF">H9797_07550</name>
</gene>
<dbReference type="Pfam" id="PF18050">
    <property type="entry name" value="Cyclophil_like2"/>
    <property type="match status" value="1"/>
</dbReference>
<dbReference type="InterPro" id="IPR041183">
    <property type="entry name" value="Cyclophilin-like"/>
</dbReference>
<evidence type="ECO:0000259" key="1">
    <source>
        <dbReference type="Pfam" id="PF18050"/>
    </source>
</evidence>
<evidence type="ECO:0000313" key="3">
    <source>
        <dbReference type="Proteomes" id="UP000824221"/>
    </source>
</evidence>
<dbReference type="Proteomes" id="UP000824221">
    <property type="component" value="Unassembled WGS sequence"/>
</dbReference>
<evidence type="ECO:0000313" key="2">
    <source>
        <dbReference type="EMBL" id="HJA03212.1"/>
    </source>
</evidence>
<dbReference type="AlphaFoldDB" id="A0A9D2KGX8"/>
<dbReference type="EMBL" id="DXAJ01000113">
    <property type="protein sequence ID" value="HJA03212.1"/>
    <property type="molecule type" value="Genomic_DNA"/>
</dbReference>
<organism evidence="2 3">
    <name type="scientific">Candidatus Gallimonas gallistercoris</name>
    <dbReference type="NCBI Taxonomy" id="2838602"/>
    <lineage>
        <taxon>Bacteria</taxon>
        <taxon>Bacillati</taxon>
        <taxon>Bacillota</taxon>
        <taxon>Clostridia</taxon>
        <taxon>Candidatus Gallimonas</taxon>
    </lineage>
</organism>
<comment type="caution">
    <text evidence="2">The sequence shown here is derived from an EMBL/GenBank/DDBJ whole genome shotgun (WGS) entry which is preliminary data.</text>
</comment>
<reference evidence="2" key="2">
    <citation type="submission" date="2021-04" db="EMBL/GenBank/DDBJ databases">
        <authorList>
            <person name="Gilroy R."/>
        </authorList>
    </citation>
    <scope>NUCLEOTIDE SEQUENCE</scope>
    <source>
        <strain evidence="2">CHK156-179</strain>
    </source>
</reference>
<protein>
    <recommendedName>
        <fullName evidence="1">Cyclophilin-like domain-containing protein</fullName>
    </recommendedName>
</protein>
<proteinExistence type="predicted"/>
<sequence length="117" mass="12605">MYLHINGNALTISLADTDAARALASLLQESDIVYTARDYGGFEKVGSLGHTLPAEDSRIAAEPGDVMLYQGGQIVIFYGSNTWSYTRLGRIEGYSSAELAALLGTGDMQVRLSLQED</sequence>